<dbReference type="Gene3D" id="3.40.50.800">
    <property type="entry name" value="Anticodon-binding domain"/>
    <property type="match status" value="1"/>
</dbReference>
<keyword evidence="3 7" id="KW-0547">Nucleotide-binding</keyword>
<dbReference type="STRING" id="1121877.FEAC_22590"/>
<feature type="binding site" evidence="7">
    <location>
        <begin position="177"/>
        <end position="179"/>
    </location>
    <ligand>
        <name>ATP</name>
        <dbReference type="ChEBI" id="CHEBI:30616"/>
    </ligand>
</feature>
<keyword evidence="6 7" id="KW-0030">Aminoacyl-tRNA synthetase</keyword>
<dbReference type="GO" id="GO:0046983">
    <property type="term" value="F:protein dimerization activity"/>
    <property type="evidence" value="ECO:0007669"/>
    <property type="project" value="UniProtKB-ARBA"/>
</dbReference>
<dbReference type="HAMAP" id="MF_00253_B">
    <property type="entry name" value="Gly_tRNA_synth_B"/>
    <property type="match status" value="1"/>
</dbReference>
<evidence type="ECO:0000313" key="9">
    <source>
        <dbReference type="EMBL" id="KJE75962.1"/>
    </source>
</evidence>
<comment type="function">
    <text evidence="7">Catalyzes the attachment of glycine to tRNA(Gly).</text>
</comment>
<dbReference type="Proteomes" id="UP000032336">
    <property type="component" value="Unassembled WGS sequence"/>
</dbReference>
<dbReference type="PROSITE" id="PS50862">
    <property type="entry name" value="AA_TRNA_LIGASE_II"/>
    <property type="match status" value="1"/>
</dbReference>
<dbReference type="FunFam" id="3.40.50.800:FF:000002">
    <property type="entry name" value="Glycine--tRNA ligase"/>
    <property type="match status" value="1"/>
</dbReference>
<dbReference type="InterPro" id="IPR027031">
    <property type="entry name" value="Gly-tRNA_synthase/POLG2"/>
</dbReference>
<dbReference type="GO" id="GO:0070062">
    <property type="term" value="C:extracellular exosome"/>
    <property type="evidence" value="ECO:0007669"/>
    <property type="project" value="UniProtKB-ARBA"/>
</dbReference>
<dbReference type="InterPro" id="IPR036621">
    <property type="entry name" value="Anticodon-bd_dom_sf"/>
</dbReference>
<comment type="similarity">
    <text evidence="7">Belongs to the class-II aminoacyl-tRNA synthetase family.</text>
</comment>
<dbReference type="eggNOG" id="COG0423">
    <property type="taxonomic scope" value="Bacteria"/>
</dbReference>
<feature type="binding site" evidence="7">
    <location>
        <begin position="261"/>
        <end position="262"/>
    </location>
    <ligand>
        <name>ATP</name>
        <dbReference type="ChEBI" id="CHEBI:30616"/>
    </ligand>
</feature>
<dbReference type="SUPFAM" id="SSF55681">
    <property type="entry name" value="Class II aaRS and biotin synthetases"/>
    <property type="match status" value="1"/>
</dbReference>
<evidence type="ECO:0000256" key="3">
    <source>
        <dbReference type="ARBA" id="ARBA00022741"/>
    </source>
</evidence>
<keyword evidence="1 7" id="KW-0963">Cytoplasm</keyword>
<evidence type="ECO:0000256" key="4">
    <source>
        <dbReference type="ARBA" id="ARBA00022840"/>
    </source>
</evidence>
<dbReference type="InterPro" id="IPR006195">
    <property type="entry name" value="aa-tRNA-synth_II"/>
</dbReference>
<dbReference type="PATRIC" id="fig|1121877.4.peg.2513"/>
<dbReference type="EMBL" id="JXUW01000024">
    <property type="protein sequence ID" value="KJE75962.1"/>
    <property type="molecule type" value="Genomic_DNA"/>
</dbReference>
<dbReference type="InterPro" id="IPR004154">
    <property type="entry name" value="Anticodon-bd"/>
</dbReference>
<comment type="subunit">
    <text evidence="7">Homodimer.</text>
</comment>
<dbReference type="OrthoDB" id="9760853at2"/>
<dbReference type="InterPro" id="IPR022961">
    <property type="entry name" value="Gly_tRNA_ligase_bac"/>
</dbReference>
<evidence type="ECO:0000256" key="7">
    <source>
        <dbReference type="HAMAP-Rule" id="MF_00253"/>
    </source>
</evidence>
<dbReference type="GO" id="GO:0005829">
    <property type="term" value="C:cytosol"/>
    <property type="evidence" value="ECO:0007669"/>
    <property type="project" value="UniProtKB-ARBA"/>
</dbReference>
<protein>
    <recommendedName>
        <fullName evidence="7">Glycine--tRNA ligase</fullName>
        <ecNumber evidence="7">6.1.1.14</ecNumber>
    </recommendedName>
    <alternativeName>
        <fullName evidence="7">Glycyl-tRNA synthetase</fullName>
        <shortName evidence="7">GlyRS</shortName>
    </alternativeName>
</protein>
<feature type="binding site" evidence="7">
    <location>
        <begin position="192"/>
        <end position="196"/>
    </location>
    <ligand>
        <name>substrate</name>
    </ligand>
</feature>
<keyword evidence="10" id="KW-1185">Reference proteome</keyword>
<evidence type="ECO:0000256" key="6">
    <source>
        <dbReference type="ARBA" id="ARBA00023146"/>
    </source>
</evidence>
<evidence type="ECO:0000313" key="10">
    <source>
        <dbReference type="Proteomes" id="UP000032336"/>
    </source>
</evidence>
<dbReference type="GO" id="GO:0004081">
    <property type="term" value="F:bis(5'-nucleosyl)-tetraphosphatase (asymmetrical) activity"/>
    <property type="evidence" value="ECO:0007669"/>
    <property type="project" value="UniProtKB-ARBA"/>
</dbReference>
<keyword evidence="5 7" id="KW-0648">Protein biosynthesis</keyword>
<reference evidence="9 10" key="1">
    <citation type="submission" date="2015-01" db="EMBL/GenBank/DDBJ databases">
        <title>Draft genome of the acidophilic iron oxidizer Ferrimicrobium acidiphilum strain T23.</title>
        <authorList>
            <person name="Poehlein A."/>
            <person name="Eisen S."/>
            <person name="Schloemann M."/>
            <person name="Johnson B.D."/>
            <person name="Daniel R."/>
            <person name="Muehling M."/>
        </authorList>
    </citation>
    <scope>NUCLEOTIDE SEQUENCE [LARGE SCALE GENOMIC DNA]</scope>
    <source>
        <strain evidence="9 10">T23</strain>
    </source>
</reference>
<dbReference type="PANTHER" id="PTHR10745">
    <property type="entry name" value="GLYCYL-TRNA SYNTHETASE/DNA POLYMERASE SUBUNIT GAMMA-2"/>
    <property type="match status" value="1"/>
</dbReference>
<name>A0A0D8FUN0_9ACTN</name>
<dbReference type="InterPro" id="IPR045864">
    <property type="entry name" value="aa-tRNA-synth_II/BPL/LPL"/>
</dbReference>
<dbReference type="Pfam" id="PF00587">
    <property type="entry name" value="tRNA-synt_2b"/>
    <property type="match status" value="1"/>
</dbReference>
<feature type="binding site" evidence="7">
    <location>
        <begin position="187"/>
        <end position="192"/>
    </location>
    <ligand>
        <name>ATP</name>
        <dbReference type="ChEBI" id="CHEBI:30616"/>
    </ligand>
</feature>
<evidence type="ECO:0000256" key="5">
    <source>
        <dbReference type="ARBA" id="ARBA00022917"/>
    </source>
</evidence>
<feature type="domain" description="Aminoacyl-transfer RNA synthetases class-II family profile" evidence="8">
    <location>
        <begin position="5"/>
        <end position="335"/>
    </location>
</feature>
<dbReference type="GeneID" id="78373312"/>
<comment type="caution">
    <text evidence="9">The sequence shown here is derived from an EMBL/GenBank/DDBJ whole genome shotgun (WGS) entry which is preliminary data.</text>
</comment>
<dbReference type="CDD" id="cd00858">
    <property type="entry name" value="GlyRS_anticodon"/>
    <property type="match status" value="1"/>
</dbReference>
<proteinExistence type="inferred from homology"/>
<dbReference type="GO" id="GO:0006426">
    <property type="term" value="P:glycyl-tRNA aminoacylation"/>
    <property type="evidence" value="ECO:0007669"/>
    <property type="project" value="UniProtKB-UniRule"/>
</dbReference>
<dbReference type="EC" id="6.1.1.14" evidence="7"/>
<dbReference type="CDD" id="cd00774">
    <property type="entry name" value="GlyRS-like_core"/>
    <property type="match status" value="1"/>
</dbReference>
<dbReference type="PRINTS" id="PR01043">
    <property type="entry name" value="TRNASYNTHGLY"/>
</dbReference>
<dbReference type="PANTHER" id="PTHR10745:SF8">
    <property type="entry name" value="DNA POLYMERASE SUBUNIT GAMMA-2, MITOCHONDRIAL"/>
    <property type="match status" value="1"/>
</dbReference>
<dbReference type="Gene3D" id="3.30.930.10">
    <property type="entry name" value="Bira Bifunctional Protein, Domain 2"/>
    <property type="match status" value="1"/>
</dbReference>
<comment type="catalytic activity">
    <reaction evidence="7">
        <text>tRNA(Gly) + glycine + ATP = glycyl-tRNA(Gly) + AMP + diphosphate</text>
        <dbReference type="Rhea" id="RHEA:16013"/>
        <dbReference type="Rhea" id="RHEA-COMP:9664"/>
        <dbReference type="Rhea" id="RHEA-COMP:9683"/>
        <dbReference type="ChEBI" id="CHEBI:30616"/>
        <dbReference type="ChEBI" id="CHEBI:33019"/>
        <dbReference type="ChEBI" id="CHEBI:57305"/>
        <dbReference type="ChEBI" id="CHEBI:78442"/>
        <dbReference type="ChEBI" id="CHEBI:78522"/>
        <dbReference type="ChEBI" id="CHEBI:456215"/>
        <dbReference type="EC" id="6.1.1.14"/>
    </reaction>
</comment>
<dbReference type="InterPro" id="IPR033731">
    <property type="entry name" value="GlyRS-like_core"/>
</dbReference>
<dbReference type="RefSeq" id="WP_035390267.1">
    <property type="nucleotide sequence ID" value="NZ_JQKF01000022.1"/>
</dbReference>
<dbReference type="GO" id="GO:0004820">
    <property type="term" value="F:glycine-tRNA ligase activity"/>
    <property type="evidence" value="ECO:0007669"/>
    <property type="project" value="UniProtKB-UniRule"/>
</dbReference>
<accession>A0A0D8FUN0</accession>
<evidence type="ECO:0000256" key="2">
    <source>
        <dbReference type="ARBA" id="ARBA00022598"/>
    </source>
</evidence>
<dbReference type="AlphaFoldDB" id="A0A0D8FUN0"/>
<sequence>MPDLDRMEAIVSLAKQRGFIFPSAEIYGGFRSTYDYGPLGALMLRNVRNAWWNFMVQQRTNVVGIEAAILSSPKIWEASGHLAGFTDPLVDCRKCGSRWREDQIEGVCPNCGSSDLTESRDFNLMFKTFVGPLADDASVAYLRPETAQGMFVNFPLVQRALRLKPPFGIAQLGKSFRNEITPGNFVFRTREFDQMEMEFFTPPELADRYFDYWVNERYQWYRTLGIPADELRLRPHEADELSHYSKGTIDVEYLFPWGFGELEGIANRGTYDLNAHATHSGEDMSYFDPQTNERYLPNVIEPAGGVTRAMMAFLLSAYDRDEVGGEERTVLRLSPLLAPYTVAVLPLSKKAELQQVSDAMFASLSMEFSCDFDVTQSIGRRYRRQDEIGTPFCVTVDFDTLEDNAVTVRDRDTTKQVRVPVSEVASYLHAKLGSVAKPHATPFV</sequence>
<dbReference type="GO" id="GO:0015966">
    <property type="term" value="P:diadenosine tetraphosphate biosynthetic process"/>
    <property type="evidence" value="ECO:0007669"/>
    <property type="project" value="UniProtKB-ARBA"/>
</dbReference>
<dbReference type="SUPFAM" id="SSF52954">
    <property type="entry name" value="Class II aaRS ABD-related"/>
    <property type="match status" value="1"/>
</dbReference>
<evidence type="ECO:0000256" key="1">
    <source>
        <dbReference type="ARBA" id="ARBA00022490"/>
    </source>
</evidence>
<gene>
    <name evidence="7 9" type="primary">glyQS</name>
    <name evidence="9" type="ORF">FEAC_22590</name>
</gene>
<feature type="binding site" evidence="7">
    <location>
        <position position="145"/>
    </location>
    <ligand>
        <name>substrate</name>
    </ligand>
</feature>
<organism evidence="9 10">
    <name type="scientific">Ferrimicrobium acidiphilum DSM 19497</name>
    <dbReference type="NCBI Taxonomy" id="1121877"/>
    <lineage>
        <taxon>Bacteria</taxon>
        <taxon>Bacillati</taxon>
        <taxon>Actinomycetota</taxon>
        <taxon>Acidimicrobiia</taxon>
        <taxon>Acidimicrobiales</taxon>
        <taxon>Acidimicrobiaceae</taxon>
        <taxon>Ferrimicrobium</taxon>
    </lineage>
</organism>
<comment type="subcellular location">
    <subcellularLocation>
        <location evidence="7">Cytoplasm</location>
    </subcellularLocation>
</comment>
<feature type="binding site" evidence="7">
    <location>
        <begin position="305"/>
        <end position="308"/>
    </location>
    <ligand>
        <name>ATP</name>
        <dbReference type="ChEBI" id="CHEBI:30616"/>
    </ligand>
</feature>
<dbReference type="NCBIfam" id="NF003211">
    <property type="entry name" value="PRK04173.1"/>
    <property type="match status" value="1"/>
</dbReference>
<dbReference type="Pfam" id="PF03129">
    <property type="entry name" value="HGTP_anticodon"/>
    <property type="match status" value="1"/>
</dbReference>
<evidence type="ECO:0000259" key="8">
    <source>
        <dbReference type="PROSITE" id="PS50862"/>
    </source>
</evidence>
<dbReference type="InterPro" id="IPR002314">
    <property type="entry name" value="aa-tRNA-synt_IIb"/>
</dbReference>
<keyword evidence="2 7" id="KW-0436">Ligase</keyword>
<dbReference type="GO" id="GO:1990742">
    <property type="term" value="C:microvesicle"/>
    <property type="evidence" value="ECO:0007669"/>
    <property type="project" value="UniProtKB-ARBA"/>
</dbReference>
<feature type="binding site" evidence="7">
    <location>
        <position position="100"/>
    </location>
    <ligand>
        <name>substrate</name>
    </ligand>
</feature>
<keyword evidence="4 7" id="KW-0067">ATP-binding</keyword>
<dbReference type="GO" id="GO:0005524">
    <property type="term" value="F:ATP binding"/>
    <property type="evidence" value="ECO:0007669"/>
    <property type="project" value="UniProtKB-UniRule"/>
</dbReference>
<feature type="binding site" evidence="7">
    <location>
        <begin position="301"/>
        <end position="305"/>
    </location>
    <ligand>
        <name>substrate</name>
    </ligand>
</feature>